<dbReference type="Proteomes" id="UP000298493">
    <property type="component" value="Unassembled WGS sequence"/>
</dbReference>
<sequence length="347" mass="39742">MRLPSKSGRPASKCLFTHCKLPDYVDGHRPPTKREPFAAINSHSPVHTLDLLLPEELYAIVKQKLEDQSKILRYARIYVSLLDIVSGDFFNQYIKAGNVLMRSEGRPGVDNIFSIQDGQLRLELDKATYERCGLVGKVIPDLGRKHVKSRYAIELDLRLPSMVSGKKGFERIIRAFTDVLDHSLAWLFVDLESDEIESGPITKQHPQIRVVQPIVSQLADVVVPFDIDSKERIADPIYEEELLEWIGLATMDSPRINCKDDTDRFYCRYDLPDAFNQENQADAIPQNLVHLRWHGFASAKFVRDIWLAVRATSANEWFAMSASTFEKESYTIFCPGDRDVLLWECRN</sequence>
<comment type="caution">
    <text evidence="1">The sequence shown here is derived from an EMBL/GenBank/DDBJ whole genome shotgun (WGS) entry which is preliminary data.</text>
</comment>
<evidence type="ECO:0000313" key="2">
    <source>
        <dbReference type="Proteomes" id="UP000298493"/>
    </source>
</evidence>
<dbReference type="PANTHER" id="PTHR15396:SF1">
    <property type="entry name" value="RIBONUCLEASE P PROTEIN SUBUNIT P40"/>
    <property type="match status" value="1"/>
</dbReference>
<dbReference type="PANTHER" id="PTHR15396">
    <property type="entry name" value="RIBONUCLEASE P PROTEIN SUBUNIT P40"/>
    <property type="match status" value="1"/>
</dbReference>
<dbReference type="GO" id="GO:0000447">
    <property type="term" value="P:endonucleolytic cleavage in ITS1 to separate SSU-rRNA from 5.8S rRNA and LSU-rRNA from tricistronic rRNA transcript (SSU-rRNA, 5.8S rRNA, LSU-rRNA)"/>
    <property type="evidence" value="ECO:0007669"/>
    <property type="project" value="TreeGrafter"/>
</dbReference>
<name>A0A4Z1PA13_9PEZI</name>
<dbReference type="STRING" id="86259.A0A4Z1PA13"/>
<reference evidence="1 2" key="1">
    <citation type="submission" date="2019-04" db="EMBL/GenBank/DDBJ databases">
        <title>High contiguity whole genome sequence and gene annotation resource for two Venturia nashicola isolates.</title>
        <authorList>
            <person name="Prokchorchik M."/>
            <person name="Won K."/>
            <person name="Lee Y."/>
            <person name="Choi E.D."/>
            <person name="Segonzac C."/>
            <person name="Sohn K.H."/>
        </authorList>
    </citation>
    <scope>NUCLEOTIDE SEQUENCE [LARGE SCALE GENOMIC DNA]</scope>
    <source>
        <strain evidence="1 2">PRI2</strain>
    </source>
</reference>
<evidence type="ECO:0000313" key="1">
    <source>
        <dbReference type="EMBL" id="TID21546.1"/>
    </source>
</evidence>
<dbReference type="GO" id="GO:0000171">
    <property type="term" value="F:ribonuclease MRP activity"/>
    <property type="evidence" value="ECO:0007669"/>
    <property type="project" value="TreeGrafter"/>
</dbReference>
<dbReference type="GO" id="GO:0030681">
    <property type="term" value="C:multimeric ribonuclease P complex"/>
    <property type="evidence" value="ECO:0007669"/>
    <property type="project" value="TreeGrafter"/>
</dbReference>
<organism evidence="1 2">
    <name type="scientific">Venturia nashicola</name>
    <dbReference type="NCBI Taxonomy" id="86259"/>
    <lineage>
        <taxon>Eukaryota</taxon>
        <taxon>Fungi</taxon>
        <taxon>Dikarya</taxon>
        <taxon>Ascomycota</taxon>
        <taxon>Pezizomycotina</taxon>
        <taxon>Dothideomycetes</taxon>
        <taxon>Pleosporomycetidae</taxon>
        <taxon>Venturiales</taxon>
        <taxon>Venturiaceae</taxon>
        <taxon>Venturia</taxon>
    </lineage>
</organism>
<keyword evidence="2" id="KW-1185">Reference proteome</keyword>
<dbReference type="GO" id="GO:0004526">
    <property type="term" value="F:ribonuclease P activity"/>
    <property type="evidence" value="ECO:0007669"/>
    <property type="project" value="TreeGrafter"/>
</dbReference>
<gene>
    <name evidence="1" type="ORF">E6O75_ATG04941</name>
</gene>
<dbReference type="Pfam" id="PF08584">
    <property type="entry name" value="Ribonuc_P_40"/>
    <property type="match status" value="1"/>
</dbReference>
<dbReference type="GO" id="GO:0001682">
    <property type="term" value="P:tRNA 5'-leader removal"/>
    <property type="evidence" value="ECO:0007669"/>
    <property type="project" value="InterPro"/>
</dbReference>
<dbReference type="AlphaFoldDB" id="A0A4Z1PA13"/>
<protein>
    <submittedName>
        <fullName evidence="1">Ribonuclease P protein subunit p40</fullName>
    </submittedName>
</protein>
<dbReference type="EMBL" id="SNSC02000009">
    <property type="protein sequence ID" value="TID21546.1"/>
    <property type="molecule type" value="Genomic_DNA"/>
</dbReference>
<accession>A0A4Z1PA13</accession>
<dbReference type="InterPro" id="IPR013893">
    <property type="entry name" value="RNase_P_Rpp40"/>
</dbReference>
<proteinExistence type="predicted"/>
<dbReference type="GO" id="GO:0000172">
    <property type="term" value="C:ribonuclease MRP complex"/>
    <property type="evidence" value="ECO:0007669"/>
    <property type="project" value="TreeGrafter"/>
</dbReference>